<feature type="compositionally biased region" description="Polar residues" evidence="1">
    <location>
        <begin position="181"/>
        <end position="194"/>
    </location>
</feature>
<feature type="compositionally biased region" description="Basic and acidic residues" evidence="1">
    <location>
        <begin position="1"/>
        <end position="10"/>
    </location>
</feature>
<comment type="caution">
    <text evidence="2">The sequence shown here is derived from an EMBL/GenBank/DDBJ whole genome shotgun (WGS) entry which is preliminary data.</text>
</comment>
<evidence type="ECO:0000313" key="3">
    <source>
        <dbReference type="Proteomes" id="UP001604277"/>
    </source>
</evidence>
<keyword evidence="3" id="KW-1185">Reference proteome</keyword>
<accession>A0ABD1UZP6</accession>
<sequence>MEKEKEKNETIMEFQPKKVAASRGKREDKPDESSPSLFQVSKQPKNLTVETLRTILLKKIFHWRRLWERFDIKAMTGRQTISRTQITATMAESESVARDDQLPPLLYVTQTQFNSLETKIETLKAFLHNQTQKAAELAPNSSKNHNGPPHLVEHQNAPPGVQPTGMGQGFSLPDAIPQMGPTVTPSNKIKSFKR</sequence>
<dbReference type="Proteomes" id="UP001604277">
    <property type="component" value="Unassembled WGS sequence"/>
</dbReference>
<dbReference type="EMBL" id="JBFOLJ010000006">
    <property type="protein sequence ID" value="KAL2530531.1"/>
    <property type="molecule type" value="Genomic_DNA"/>
</dbReference>
<evidence type="ECO:0000256" key="1">
    <source>
        <dbReference type="SAM" id="MobiDB-lite"/>
    </source>
</evidence>
<feature type="region of interest" description="Disordered" evidence="1">
    <location>
        <begin position="137"/>
        <end position="194"/>
    </location>
</feature>
<feature type="region of interest" description="Disordered" evidence="1">
    <location>
        <begin position="1"/>
        <end position="40"/>
    </location>
</feature>
<gene>
    <name evidence="2" type="ORF">Fot_23132</name>
</gene>
<name>A0ABD1UZP6_9LAMI</name>
<reference evidence="3" key="1">
    <citation type="submission" date="2024-07" db="EMBL/GenBank/DDBJ databases">
        <title>Two chromosome-level genome assemblies of Korean endemic species Abeliophyllum distichum and Forsythia ovata (Oleaceae).</title>
        <authorList>
            <person name="Jang H."/>
        </authorList>
    </citation>
    <scope>NUCLEOTIDE SEQUENCE [LARGE SCALE GENOMIC DNA]</scope>
</reference>
<proteinExistence type="predicted"/>
<protein>
    <submittedName>
        <fullName evidence="2">Uncharacterized protein</fullName>
    </submittedName>
</protein>
<organism evidence="2 3">
    <name type="scientific">Forsythia ovata</name>
    <dbReference type="NCBI Taxonomy" id="205694"/>
    <lineage>
        <taxon>Eukaryota</taxon>
        <taxon>Viridiplantae</taxon>
        <taxon>Streptophyta</taxon>
        <taxon>Embryophyta</taxon>
        <taxon>Tracheophyta</taxon>
        <taxon>Spermatophyta</taxon>
        <taxon>Magnoliopsida</taxon>
        <taxon>eudicotyledons</taxon>
        <taxon>Gunneridae</taxon>
        <taxon>Pentapetalae</taxon>
        <taxon>asterids</taxon>
        <taxon>lamiids</taxon>
        <taxon>Lamiales</taxon>
        <taxon>Oleaceae</taxon>
        <taxon>Forsythieae</taxon>
        <taxon>Forsythia</taxon>
    </lineage>
</organism>
<evidence type="ECO:0000313" key="2">
    <source>
        <dbReference type="EMBL" id="KAL2530531.1"/>
    </source>
</evidence>
<dbReference type="AlphaFoldDB" id="A0ABD1UZP6"/>